<sequence>MSVIWFFKPIGWTPKDCVIEYQKIINQKIAFAGRLDPMACGLMPIIIHNSNNTVEVQKIKELLQGSYKTYRFKLILDFQSDTYDILGIANKKENINIIENLEKIKEIKIQSYPPYSSQKAFSHQYQKKVPLWKLAKEGILPNKLPKKEIDIRSIKILETEIISNLEFLEIIKKRLDNLNNKTKYRHDKIIDNWNKILEAECNFTVYHLEANVSTGTYIRFIGNELGGIVFDILRTSMHDKFLDNPDKYDKFTYNILTE</sequence>
<gene>
    <name evidence="5" type="ORF">Indivirus_7_9</name>
</gene>
<dbReference type="PANTHER" id="PTHR13767:SF2">
    <property type="entry name" value="PSEUDOURIDYLATE SYNTHASE TRUB1"/>
    <property type="match status" value="1"/>
</dbReference>
<dbReference type="GO" id="GO:1990481">
    <property type="term" value="P:mRNA pseudouridine synthesis"/>
    <property type="evidence" value="ECO:0007669"/>
    <property type="project" value="TreeGrafter"/>
</dbReference>
<evidence type="ECO:0000256" key="3">
    <source>
        <dbReference type="ARBA" id="ARBA00023235"/>
    </source>
</evidence>
<dbReference type="Gene3D" id="3.30.2350.10">
    <property type="entry name" value="Pseudouridine synthase"/>
    <property type="match status" value="1"/>
</dbReference>
<dbReference type="EC" id="5.4.99.25" evidence="1"/>
<proteinExistence type="predicted"/>
<evidence type="ECO:0000256" key="2">
    <source>
        <dbReference type="ARBA" id="ARBA00022694"/>
    </source>
</evidence>
<accession>A0A1V0SE53</accession>
<dbReference type="SUPFAM" id="SSF55120">
    <property type="entry name" value="Pseudouridine synthase"/>
    <property type="match status" value="1"/>
</dbReference>
<dbReference type="InterPro" id="IPR020103">
    <property type="entry name" value="PsdUridine_synth_cat_dom_sf"/>
</dbReference>
<evidence type="ECO:0000259" key="4">
    <source>
        <dbReference type="Pfam" id="PF01509"/>
    </source>
</evidence>
<dbReference type="Pfam" id="PF01509">
    <property type="entry name" value="TruB_N"/>
    <property type="match status" value="1"/>
</dbReference>
<dbReference type="InterPro" id="IPR002501">
    <property type="entry name" value="PsdUridine_synth_N"/>
</dbReference>
<feature type="domain" description="Pseudouridine synthase II N-terminal" evidence="4">
    <location>
        <begin position="26"/>
        <end position="160"/>
    </location>
</feature>
<name>A0A1V0SE53_9VIRU</name>
<dbReference type="PANTHER" id="PTHR13767">
    <property type="entry name" value="TRNA-PSEUDOURIDINE SYNTHASE"/>
    <property type="match status" value="1"/>
</dbReference>
<keyword evidence="3" id="KW-0413">Isomerase</keyword>
<keyword evidence="2" id="KW-0819">tRNA processing</keyword>
<reference evidence="5" key="1">
    <citation type="journal article" date="2017" name="Science">
        <title>Giant viruses with an expanded complement of translation system components.</title>
        <authorList>
            <person name="Schulz F."/>
            <person name="Yutin N."/>
            <person name="Ivanova N.N."/>
            <person name="Ortega D.R."/>
            <person name="Lee T.K."/>
            <person name="Vierheilig J."/>
            <person name="Daims H."/>
            <person name="Horn M."/>
            <person name="Wagner M."/>
            <person name="Jensen G.J."/>
            <person name="Kyrpides N.C."/>
            <person name="Koonin E.V."/>
            <person name="Woyke T."/>
        </authorList>
    </citation>
    <scope>NUCLEOTIDE SEQUENCE</scope>
    <source>
        <strain evidence="5">ILV1</strain>
    </source>
</reference>
<evidence type="ECO:0000256" key="1">
    <source>
        <dbReference type="ARBA" id="ARBA00012787"/>
    </source>
</evidence>
<protein>
    <recommendedName>
        <fullName evidence="1">tRNA pseudouridine(55) synthase</fullName>
        <ecNumber evidence="1">5.4.99.25</ecNumber>
    </recommendedName>
</protein>
<dbReference type="GO" id="GO:0003723">
    <property type="term" value="F:RNA binding"/>
    <property type="evidence" value="ECO:0007669"/>
    <property type="project" value="InterPro"/>
</dbReference>
<dbReference type="GO" id="GO:0006400">
    <property type="term" value="P:tRNA modification"/>
    <property type="evidence" value="ECO:0007669"/>
    <property type="project" value="TreeGrafter"/>
</dbReference>
<organism evidence="5">
    <name type="scientific">Indivirus ILV1</name>
    <dbReference type="NCBI Taxonomy" id="1977633"/>
    <lineage>
        <taxon>Viruses</taxon>
        <taxon>Varidnaviria</taxon>
        <taxon>Bamfordvirae</taxon>
        <taxon>Nucleocytoviricota</taxon>
        <taxon>Megaviricetes</taxon>
        <taxon>Imitervirales</taxon>
        <taxon>Mimiviridae</taxon>
        <taxon>Klosneuvirinae</taxon>
        <taxon>Indivirus</taxon>
    </lineage>
</organism>
<evidence type="ECO:0000313" key="5">
    <source>
        <dbReference type="EMBL" id="ARF09993.1"/>
    </source>
</evidence>
<dbReference type="GO" id="GO:0160148">
    <property type="term" value="F:tRNA pseudouridine(55) synthase activity"/>
    <property type="evidence" value="ECO:0007669"/>
    <property type="project" value="UniProtKB-EC"/>
</dbReference>
<dbReference type="InterPro" id="IPR014780">
    <property type="entry name" value="tRNA_psdUridine_synth_TruB"/>
</dbReference>
<dbReference type="EMBL" id="KY684091">
    <property type="protein sequence ID" value="ARF09993.1"/>
    <property type="molecule type" value="Genomic_DNA"/>
</dbReference>